<gene>
    <name evidence="2" type="ORF">GALL_486130</name>
</gene>
<comment type="caution">
    <text evidence="2">The sequence shown here is derived from an EMBL/GenBank/DDBJ whole genome shotgun (WGS) entry which is preliminary data.</text>
</comment>
<protein>
    <submittedName>
        <fullName evidence="2">Uncharacterized protein</fullName>
    </submittedName>
</protein>
<dbReference type="EMBL" id="MLJW01004538">
    <property type="protein sequence ID" value="OIQ69781.1"/>
    <property type="molecule type" value="Genomic_DNA"/>
</dbReference>
<organism evidence="2">
    <name type="scientific">mine drainage metagenome</name>
    <dbReference type="NCBI Taxonomy" id="410659"/>
    <lineage>
        <taxon>unclassified sequences</taxon>
        <taxon>metagenomes</taxon>
        <taxon>ecological metagenomes</taxon>
    </lineage>
</organism>
<accession>A0A1J5Q1N8</accession>
<sequence length="114" mass="12558">MPPGAAQHHGAHRGVFRQRLEHARQPLDLRFVEGVVDFRPVEGDEGQAGRIDANLKLLGIHGHLLRHHACASPLRRRAISGSTAGAFSRGRSASSARKGSTSRRLAWQRRVSSW</sequence>
<reference evidence="2" key="1">
    <citation type="submission" date="2016-10" db="EMBL/GenBank/DDBJ databases">
        <title>Sequence of Gallionella enrichment culture.</title>
        <authorList>
            <person name="Poehlein A."/>
            <person name="Muehling M."/>
            <person name="Daniel R."/>
        </authorList>
    </citation>
    <scope>NUCLEOTIDE SEQUENCE</scope>
</reference>
<dbReference type="AlphaFoldDB" id="A0A1J5Q1N8"/>
<evidence type="ECO:0000313" key="2">
    <source>
        <dbReference type="EMBL" id="OIQ69781.1"/>
    </source>
</evidence>
<feature type="region of interest" description="Disordered" evidence="1">
    <location>
        <begin position="82"/>
        <end position="104"/>
    </location>
</feature>
<name>A0A1J5Q1N8_9ZZZZ</name>
<evidence type="ECO:0000256" key="1">
    <source>
        <dbReference type="SAM" id="MobiDB-lite"/>
    </source>
</evidence>
<proteinExistence type="predicted"/>